<gene>
    <name evidence="2" type="ORF">BaRGS_00009881</name>
</gene>
<keyword evidence="3" id="KW-1185">Reference proteome</keyword>
<evidence type="ECO:0000256" key="1">
    <source>
        <dbReference type="SAM" id="MobiDB-lite"/>
    </source>
</evidence>
<dbReference type="EMBL" id="JACVVK020000048">
    <property type="protein sequence ID" value="KAK7498789.1"/>
    <property type="molecule type" value="Genomic_DNA"/>
</dbReference>
<dbReference type="Proteomes" id="UP001519460">
    <property type="component" value="Unassembled WGS sequence"/>
</dbReference>
<name>A0ABD0LIH6_9CAEN</name>
<evidence type="ECO:0000313" key="3">
    <source>
        <dbReference type="Proteomes" id="UP001519460"/>
    </source>
</evidence>
<feature type="region of interest" description="Disordered" evidence="1">
    <location>
        <begin position="1"/>
        <end position="32"/>
    </location>
</feature>
<reference evidence="2 3" key="1">
    <citation type="journal article" date="2023" name="Sci. Data">
        <title>Genome assembly of the Korean intertidal mud-creeper Batillaria attramentaria.</title>
        <authorList>
            <person name="Patra A.K."/>
            <person name="Ho P.T."/>
            <person name="Jun S."/>
            <person name="Lee S.J."/>
            <person name="Kim Y."/>
            <person name="Won Y.J."/>
        </authorList>
    </citation>
    <scope>NUCLEOTIDE SEQUENCE [LARGE SCALE GENOMIC DNA]</scope>
    <source>
        <strain evidence="2">Wonlab-2016</strain>
    </source>
</reference>
<dbReference type="AlphaFoldDB" id="A0ABD0LIH6"/>
<protein>
    <submittedName>
        <fullName evidence="2">Uncharacterized protein</fullName>
    </submittedName>
</protein>
<comment type="caution">
    <text evidence="2">The sequence shown here is derived from an EMBL/GenBank/DDBJ whole genome shotgun (WGS) entry which is preliminary data.</text>
</comment>
<organism evidence="2 3">
    <name type="scientific">Batillaria attramentaria</name>
    <dbReference type="NCBI Taxonomy" id="370345"/>
    <lineage>
        <taxon>Eukaryota</taxon>
        <taxon>Metazoa</taxon>
        <taxon>Spiralia</taxon>
        <taxon>Lophotrochozoa</taxon>
        <taxon>Mollusca</taxon>
        <taxon>Gastropoda</taxon>
        <taxon>Caenogastropoda</taxon>
        <taxon>Sorbeoconcha</taxon>
        <taxon>Cerithioidea</taxon>
        <taxon>Batillariidae</taxon>
        <taxon>Batillaria</taxon>
    </lineage>
</organism>
<proteinExistence type="predicted"/>
<accession>A0ABD0LIH6</accession>
<sequence>MIPKDERTNQQTIRPNQAGLIGSPKPSGSDITRARNTPWLDYYLPSNTCDNNTSFLSSRSVLSGSGTPEQVPENDSYNEVYSRIDAAIYLPPECPAGLDGRACKGTRLIKSAVGIAAGVKVKSRFGLAPNLAVICFVLKIRFQQGQALGKLDKRRPSMDLNWAKDSQTVNAGKEQFTLFHNRVKRGYVSNRRELYYTGTATLTVR</sequence>
<evidence type="ECO:0000313" key="2">
    <source>
        <dbReference type="EMBL" id="KAK7498789.1"/>
    </source>
</evidence>